<dbReference type="SUPFAM" id="SSF56784">
    <property type="entry name" value="HAD-like"/>
    <property type="match status" value="1"/>
</dbReference>
<keyword evidence="2 10" id="KW-0812">Transmembrane</keyword>
<evidence type="ECO:0000256" key="2">
    <source>
        <dbReference type="ARBA" id="ARBA00022692"/>
    </source>
</evidence>
<keyword evidence="4" id="KW-0547">Nucleotide-binding</keyword>
<feature type="transmembrane region" description="Helical" evidence="10">
    <location>
        <begin position="688"/>
        <end position="707"/>
    </location>
</feature>
<dbReference type="SFLD" id="SFLDF00027">
    <property type="entry name" value="p-type_atpase"/>
    <property type="match status" value="1"/>
</dbReference>
<dbReference type="PROSITE" id="PS01229">
    <property type="entry name" value="COF_2"/>
    <property type="match status" value="1"/>
</dbReference>
<dbReference type="PRINTS" id="PR00119">
    <property type="entry name" value="CATATPASE"/>
</dbReference>
<evidence type="ECO:0000256" key="1">
    <source>
        <dbReference type="ARBA" id="ARBA00004141"/>
    </source>
</evidence>
<dbReference type="InterPro" id="IPR044492">
    <property type="entry name" value="P_typ_ATPase_HD_dom"/>
</dbReference>
<dbReference type="EMBL" id="CAUYUJ010021537">
    <property type="protein sequence ID" value="CAK0905309.1"/>
    <property type="molecule type" value="Genomic_DNA"/>
</dbReference>
<dbReference type="InterPro" id="IPR006544">
    <property type="entry name" value="P-type_TPase_V"/>
</dbReference>
<keyword evidence="3" id="KW-0479">Metal-binding</keyword>
<dbReference type="SFLD" id="SFLDG00002">
    <property type="entry name" value="C1.7:_P-type_atpase_like"/>
    <property type="match status" value="1"/>
</dbReference>
<reference evidence="12" key="1">
    <citation type="submission" date="2023-10" db="EMBL/GenBank/DDBJ databases">
        <authorList>
            <person name="Chen Y."/>
            <person name="Shah S."/>
            <person name="Dougan E. K."/>
            <person name="Thang M."/>
            <person name="Chan C."/>
        </authorList>
    </citation>
    <scope>NUCLEOTIDE SEQUENCE [LARGE SCALE GENOMIC DNA]</scope>
</reference>
<comment type="caution">
    <text evidence="12">The sequence shown here is derived from an EMBL/GenBank/DDBJ whole genome shotgun (WGS) entry which is preliminary data.</text>
</comment>
<keyword evidence="7" id="KW-1278">Translocase</keyword>
<dbReference type="PANTHER" id="PTHR45630:SF11">
    <property type="entry name" value="CATION-TRANSPORTING P-TYPE ATPASE N-TERMINAL DOMAIN-CONTAINING PROTEIN"/>
    <property type="match status" value="1"/>
</dbReference>
<keyword evidence="9 10" id="KW-0472">Membrane</keyword>
<evidence type="ECO:0000256" key="7">
    <source>
        <dbReference type="ARBA" id="ARBA00022967"/>
    </source>
</evidence>
<protein>
    <recommendedName>
        <fullName evidence="11">P-type ATPase A domain-containing protein</fullName>
    </recommendedName>
</protein>
<feature type="transmembrane region" description="Helical" evidence="10">
    <location>
        <begin position="662"/>
        <end position="682"/>
    </location>
</feature>
<name>A0ABN9XYU6_9DINO</name>
<keyword evidence="8 10" id="KW-1133">Transmembrane helix</keyword>
<dbReference type="PROSITE" id="PS00154">
    <property type="entry name" value="ATPASE_E1_E2"/>
    <property type="match status" value="1"/>
</dbReference>
<feature type="transmembrane region" description="Helical" evidence="10">
    <location>
        <begin position="714"/>
        <end position="736"/>
    </location>
</feature>
<evidence type="ECO:0000313" key="13">
    <source>
        <dbReference type="Proteomes" id="UP001189429"/>
    </source>
</evidence>
<feature type="transmembrane region" description="Helical" evidence="10">
    <location>
        <begin position="206"/>
        <end position="230"/>
    </location>
</feature>
<evidence type="ECO:0000256" key="4">
    <source>
        <dbReference type="ARBA" id="ARBA00022741"/>
    </source>
</evidence>
<evidence type="ECO:0000256" key="6">
    <source>
        <dbReference type="ARBA" id="ARBA00022842"/>
    </source>
</evidence>
<feature type="transmembrane region" description="Helical" evidence="10">
    <location>
        <begin position="180"/>
        <end position="200"/>
    </location>
</feature>
<dbReference type="SFLD" id="SFLDS00003">
    <property type="entry name" value="Haloacid_Dehalogenase"/>
    <property type="match status" value="1"/>
</dbReference>
<feature type="transmembrane region" description="Helical" evidence="10">
    <location>
        <begin position="798"/>
        <end position="816"/>
    </location>
</feature>
<keyword evidence="5" id="KW-0067">ATP-binding</keyword>
<dbReference type="Gene3D" id="3.40.50.1000">
    <property type="entry name" value="HAD superfamily/HAD-like"/>
    <property type="match status" value="1"/>
</dbReference>
<dbReference type="SUPFAM" id="SSF81653">
    <property type="entry name" value="Calcium ATPase, transduction domain A"/>
    <property type="match status" value="1"/>
</dbReference>
<feature type="transmembrane region" description="Helical" evidence="10">
    <location>
        <begin position="766"/>
        <end position="786"/>
    </location>
</feature>
<feature type="transmembrane region" description="Helical" evidence="10">
    <location>
        <begin position="12"/>
        <end position="35"/>
    </location>
</feature>
<evidence type="ECO:0000256" key="3">
    <source>
        <dbReference type="ARBA" id="ARBA00022723"/>
    </source>
</evidence>
<dbReference type="Gene3D" id="2.70.150.10">
    <property type="entry name" value="Calcium-transporting ATPase, cytoplasmic transduction domain A"/>
    <property type="match status" value="1"/>
</dbReference>
<dbReference type="InterPro" id="IPR036412">
    <property type="entry name" value="HAD-like_sf"/>
</dbReference>
<dbReference type="Pfam" id="PF00122">
    <property type="entry name" value="E1-E2_ATPase"/>
    <property type="match status" value="1"/>
</dbReference>
<evidence type="ECO:0000313" key="12">
    <source>
        <dbReference type="EMBL" id="CAK0905309.1"/>
    </source>
</evidence>
<gene>
    <name evidence="12" type="ORF">PCOR1329_LOCUS81051</name>
</gene>
<dbReference type="InterPro" id="IPR023298">
    <property type="entry name" value="ATPase_P-typ_TM_dom_sf"/>
</dbReference>
<evidence type="ECO:0000256" key="8">
    <source>
        <dbReference type="ARBA" id="ARBA00022989"/>
    </source>
</evidence>
<dbReference type="InterPro" id="IPR059000">
    <property type="entry name" value="ATPase_P-type_domA"/>
</dbReference>
<keyword evidence="13" id="KW-1185">Reference proteome</keyword>
<evidence type="ECO:0000256" key="9">
    <source>
        <dbReference type="ARBA" id="ARBA00023136"/>
    </source>
</evidence>
<evidence type="ECO:0000259" key="11">
    <source>
        <dbReference type="Pfam" id="PF00122"/>
    </source>
</evidence>
<proteinExistence type="predicted"/>
<keyword evidence="6" id="KW-0460">Magnesium</keyword>
<dbReference type="InterPro" id="IPR008250">
    <property type="entry name" value="ATPase_P-typ_transduc_dom_A_sf"/>
</dbReference>
<accession>A0ABN9XYU6</accession>
<evidence type="ECO:0000256" key="10">
    <source>
        <dbReference type="SAM" id="Phobius"/>
    </source>
</evidence>
<dbReference type="PANTHER" id="PTHR45630">
    <property type="entry name" value="CATION-TRANSPORTING ATPASE-RELATED"/>
    <property type="match status" value="1"/>
</dbReference>
<feature type="domain" description="P-type ATPase A" evidence="11">
    <location>
        <begin position="49"/>
        <end position="163"/>
    </location>
</feature>
<dbReference type="SUPFAM" id="SSF81665">
    <property type="entry name" value="Calcium ATPase, transmembrane domain M"/>
    <property type="match status" value="1"/>
</dbReference>
<sequence length="1027" mass="108724">MVGIWSYAINSMWFVGVLWFLMTLGTGLAKVLCVVRPNQKERARLAQLTSRCHVLRGGEWVDVQASDIVLRDVVRIDGGASVLPCDGILLEGALVVDESTLSGEPAPVQKLPAERSSTSAAPRSSLAFAGTTCLQSAGPRDGRAVMLATAVGALTARGRLVRASPAPPGVRFKGCDQLPVVYATLGIYAIGLFVVHAFYLNARSWITMYMQLLNIVAMCLNPMLPVSLAMGQSLAAARLRGRWQINCLQPSRIPVAGSVSTMVFDKTGTITEGGMDLDSVIDVQDRCFGRRYKLGGCPSGPSADAGAVGHELPAHARRAMASCHAVEALEDGTLVGSQLEVAMVRASGWQQVAQGVVRSANGKESLEVLRRLRFDDRRALSGAVVRCPRTRESYVYLKGSHEAIQAVATPSSTPSGYAGLAEHCAKDPDGFYTLGLAMKCLPLNLSSQHIADMPRSSLEANVGVCGLLLFRNEVRPDSSQVFKDLRQGSIRSVICTGDGALTAISVGRRSGVVTTSVVLLGDVRDDTLLWNPDSGSSWDADAVASSDCQLAVTRPAWRYLRERGALLEPLWTRLVVLARTMRPDDKASVVRYLQSRGLVVGMCGDGGNDGGALRAADVGLALSDAAASMPRGLDGLGFSAAGGAESPALVVHLIRLATVQYFVVHALATTGIGTALAIWEGIGLGDFAWLVVDVVIGTLMAAAMTWSGPSDRTAAAALFPCATALVALAAGFALLWSKGWYRRLNPVADLGLDESQWWLRGDNYDAPVGLVVLLLALATTAFVNTYGGSFRQSVLRNWGVCFLHALVLAVLFWLVLRGPSQFGCVFRVNCDTRHSLLSARELWPLGLLSEGWRLRAASGVGGCFLGAQLLVWQSELAAANYSDPLHGSASGRWLPSKDDDCRPPASHGTAPYGDPLISTLGCEGPNNCYDSRFSYELAAVMVAYVVSNHLFAKGADLGAAAGADGAADGATADLFQAVAERAATKSAEFTVELLHTVARGVLDRVDDFTPQDVANTAAEAAAGPSPP</sequence>
<dbReference type="Proteomes" id="UP001189429">
    <property type="component" value="Unassembled WGS sequence"/>
</dbReference>
<comment type="subcellular location">
    <subcellularLocation>
        <location evidence="1">Membrane</location>
        <topology evidence="1">Multi-pass membrane protein</topology>
    </subcellularLocation>
</comment>
<dbReference type="InterPro" id="IPR018303">
    <property type="entry name" value="ATPase_P-typ_P_site"/>
</dbReference>
<evidence type="ECO:0000256" key="5">
    <source>
        <dbReference type="ARBA" id="ARBA00022840"/>
    </source>
</evidence>
<dbReference type="InterPro" id="IPR023214">
    <property type="entry name" value="HAD_sf"/>
</dbReference>
<organism evidence="12 13">
    <name type="scientific">Prorocentrum cordatum</name>
    <dbReference type="NCBI Taxonomy" id="2364126"/>
    <lineage>
        <taxon>Eukaryota</taxon>
        <taxon>Sar</taxon>
        <taxon>Alveolata</taxon>
        <taxon>Dinophyceae</taxon>
        <taxon>Prorocentrales</taxon>
        <taxon>Prorocentraceae</taxon>
        <taxon>Prorocentrum</taxon>
    </lineage>
</organism>